<proteinExistence type="predicted"/>
<dbReference type="EMBL" id="BKAM01000012">
    <property type="protein sequence ID" value="GEP72249.1"/>
    <property type="molecule type" value="Genomic_DNA"/>
</dbReference>
<dbReference type="Gene3D" id="3.30.1450.10">
    <property type="match status" value="2"/>
</dbReference>
<name>A0A512PM20_9LACO</name>
<evidence type="ECO:0008006" key="5">
    <source>
        <dbReference type="Google" id="ProtNLM"/>
    </source>
</evidence>
<evidence type="ECO:0000313" key="4">
    <source>
        <dbReference type="Proteomes" id="UP000321569"/>
    </source>
</evidence>
<comment type="caution">
    <text evidence="3">The sequence shown here is derived from an EMBL/GenBank/DDBJ whole genome shotgun (WGS) entry which is preliminary data.</text>
</comment>
<dbReference type="RefSeq" id="WP_056983085.1">
    <property type="nucleotide sequence ID" value="NZ_BKAM01000012.1"/>
</dbReference>
<feature type="chain" id="PRO_5039714296" description="DUF3862 domain-containing protein" evidence="2">
    <location>
        <begin position="19"/>
        <end position="201"/>
    </location>
</feature>
<dbReference type="InterPro" id="IPR024418">
    <property type="entry name" value="DUF3862"/>
</dbReference>
<organism evidence="3 4">
    <name type="scientific">Lentilactobacillus rapi</name>
    <dbReference type="NCBI Taxonomy" id="481723"/>
    <lineage>
        <taxon>Bacteria</taxon>
        <taxon>Bacillati</taxon>
        <taxon>Bacillota</taxon>
        <taxon>Bacilli</taxon>
        <taxon>Lactobacillales</taxon>
        <taxon>Lactobacillaceae</taxon>
        <taxon>Lentilactobacillus</taxon>
    </lineage>
</organism>
<dbReference type="STRING" id="1423795.FD12_GL000680"/>
<sequence>MKKELTLITILLVGISLAGCGDSTQPKNSHPSSTTKVIKSITRKDYDQIKLANITAPTKGGSSLNSIRQSFGSPTSHHKVSLSGTSKKSAIQYSWNQLDKGFKASAVTVEFLDGHAIGKGYVLKHTTHRQYTSVESINSLNPGDSYESVIQRLGEPDSESVTGSGDMAATSALYLTSKKGAAVNLMFTGGQLQSKNQTTTK</sequence>
<dbReference type="Pfam" id="PF12978">
    <property type="entry name" value="DUF3862"/>
    <property type="match status" value="1"/>
</dbReference>
<dbReference type="AlphaFoldDB" id="A0A512PM20"/>
<feature type="signal peptide" evidence="2">
    <location>
        <begin position="1"/>
        <end position="18"/>
    </location>
</feature>
<accession>A0A512PM20</accession>
<dbReference type="InterPro" id="IPR037873">
    <property type="entry name" value="BamE-like"/>
</dbReference>
<protein>
    <recommendedName>
        <fullName evidence="5">DUF3862 domain-containing protein</fullName>
    </recommendedName>
</protein>
<reference evidence="3 4" key="1">
    <citation type="submission" date="2019-07" db="EMBL/GenBank/DDBJ databases">
        <title>Whole genome shotgun sequence of Lactobacillus rapi NBRC 109618.</title>
        <authorList>
            <person name="Hosoyama A."/>
            <person name="Uohara A."/>
            <person name="Ohji S."/>
            <person name="Ichikawa N."/>
        </authorList>
    </citation>
    <scope>NUCLEOTIDE SEQUENCE [LARGE SCALE GENOMIC DNA]</scope>
    <source>
        <strain evidence="3 4">NBRC 109618</strain>
    </source>
</reference>
<evidence type="ECO:0000256" key="2">
    <source>
        <dbReference type="SAM" id="SignalP"/>
    </source>
</evidence>
<evidence type="ECO:0000256" key="1">
    <source>
        <dbReference type="ARBA" id="ARBA00022729"/>
    </source>
</evidence>
<keyword evidence="1 2" id="KW-0732">Signal</keyword>
<dbReference type="PROSITE" id="PS51257">
    <property type="entry name" value="PROKAR_LIPOPROTEIN"/>
    <property type="match status" value="1"/>
</dbReference>
<dbReference type="OrthoDB" id="2328297at2"/>
<evidence type="ECO:0000313" key="3">
    <source>
        <dbReference type="EMBL" id="GEP72249.1"/>
    </source>
</evidence>
<gene>
    <name evidence="3" type="ORF">LRA02_11170</name>
</gene>
<dbReference type="Proteomes" id="UP000321569">
    <property type="component" value="Unassembled WGS sequence"/>
</dbReference>